<protein>
    <submittedName>
        <fullName evidence="1">Uncharacterized protein</fullName>
    </submittedName>
</protein>
<dbReference type="Proteomes" id="UP000029120">
    <property type="component" value="Chromosome 1"/>
</dbReference>
<gene>
    <name evidence="1" type="ordered locus">AALP_Aa1g309900</name>
</gene>
<dbReference type="Gramene" id="KFK44844">
    <property type="protein sequence ID" value="KFK44844"/>
    <property type="gene ID" value="AALP_AA1G309900"/>
</dbReference>
<organism evidence="1 2">
    <name type="scientific">Arabis alpina</name>
    <name type="common">Alpine rock-cress</name>
    <dbReference type="NCBI Taxonomy" id="50452"/>
    <lineage>
        <taxon>Eukaryota</taxon>
        <taxon>Viridiplantae</taxon>
        <taxon>Streptophyta</taxon>
        <taxon>Embryophyta</taxon>
        <taxon>Tracheophyta</taxon>
        <taxon>Spermatophyta</taxon>
        <taxon>Magnoliopsida</taxon>
        <taxon>eudicotyledons</taxon>
        <taxon>Gunneridae</taxon>
        <taxon>Pentapetalae</taxon>
        <taxon>rosids</taxon>
        <taxon>malvids</taxon>
        <taxon>Brassicales</taxon>
        <taxon>Brassicaceae</taxon>
        <taxon>Arabideae</taxon>
        <taxon>Arabis</taxon>
    </lineage>
</organism>
<evidence type="ECO:0000313" key="2">
    <source>
        <dbReference type="Proteomes" id="UP000029120"/>
    </source>
</evidence>
<name>A0A087HRU2_ARAAL</name>
<keyword evidence="2" id="KW-1185">Reference proteome</keyword>
<evidence type="ECO:0000313" key="1">
    <source>
        <dbReference type="EMBL" id="KFK44844.1"/>
    </source>
</evidence>
<dbReference type="EMBL" id="CM002869">
    <property type="protein sequence ID" value="KFK44844.1"/>
    <property type="molecule type" value="Genomic_DNA"/>
</dbReference>
<accession>A0A087HRU2</accession>
<reference evidence="2" key="1">
    <citation type="journal article" date="2015" name="Nat. Plants">
        <title>Genome expansion of Arabis alpina linked with retrotransposition and reduced symmetric DNA methylation.</title>
        <authorList>
            <person name="Willing E.M."/>
            <person name="Rawat V."/>
            <person name="Mandakova T."/>
            <person name="Maumus F."/>
            <person name="James G.V."/>
            <person name="Nordstroem K.J."/>
            <person name="Becker C."/>
            <person name="Warthmann N."/>
            <person name="Chica C."/>
            <person name="Szarzynska B."/>
            <person name="Zytnicki M."/>
            <person name="Albani M.C."/>
            <person name="Kiefer C."/>
            <person name="Bergonzi S."/>
            <person name="Castaings L."/>
            <person name="Mateos J.L."/>
            <person name="Berns M.C."/>
            <person name="Bujdoso N."/>
            <person name="Piofczyk T."/>
            <person name="de Lorenzo L."/>
            <person name="Barrero-Sicilia C."/>
            <person name="Mateos I."/>
            <person name="Piednoel M."/>
            <person name="Hagmann J."/>
            <person name="Chen-Min-Tao R."/>
            <person name="Iglesias-Fernandez R."/>
            <person name="Schuster S.C."/>
            <person name="Alonso-Blanco C."/>
            <person name="Roudier F."/>
            <person name="Carbonero P."/>
            <person name="Paz-Ares J."/>
            <person name="Davis S.J."/>
            <person name="Pecinka A."/>
            <person name="Quesneville H."/>
            <person name="Colot V."/>
            <person name="Lysak M.A."/>
            <person name="Weigel D."/>
            <person name="Coupland G."/>
            <person name="Schneeberger K."/>
        </authorList>
    </citation>
    <scope>NUCLEOTIDE SEQUENCE [LARGE SCALE GENOMIC DNA]</scope>
    <source>
        <strain evidence="2">cv. Pajares</strain>
    </source>
</reference>
<sequence>MVDTQTTLFVFRPNHQNLVLQPLTRFSAVTPHRATTPRPRRLISATTLEMIVEEEKVPRKDRMSTASSKATSYLLDIKKQVSFLSYRSSKLLMILSPQRG</sequence>
<dbReference type="AlphaFoldDB" id="A0A087HRU2"/>
<dbReference type="OMA" id="LYESCKC"/>
<dbReference type="OrthoDB" id="1095487at2759"/>
<proteinExistence type="predicted"/>